<evidence type="ECO:0000313" key="1">
    <source>
        <dbReference type="EMBL" id="MBP3962810.1"/>
    </source>
</evidence>
<proteinExistence type="predicted"/>
<sequence>MALTRRYTLSDLKDEVYYFDNNWRRIFANGRAVCVATKNNASLGLAVHSPPHTTINL</sequence>
<reference evidence="1 2" key="1">
    <citation type="submission" date="2021-04" db="EMBL/GenBank/DDBJ databases">
        <title>Paenibacillus sp. DLE-14 whole genome sequence.</title>
        <authorList>
            <person name="Ham Y.J."/>
        </authorList>
    </citation>
    <scope>NUCLEOTIDE SEQUENCE [LARGE SCALE GENOMIC DNA]</scope>
    <source>
        <strain evidence="1 2">DLE-14</strain>
    </source>
</reference>
<comment type="caution">
    <text evidence="1">The sequence shown here is derived from an EMBL/GenBank/DDBJ whole genome shotgun (WGS) entry which is preliminary data.</text>
</comment>
<dbReference type="RefSeq" id="WP_210657271.1">
    <property type="nucleotide sequence ID" value="NZ_JAGKSP010000002.1"/>
</dbReference>
<accession>A0ABS5CBH6</accession>
<evidence type="ECO:0000313" key="2">
    <source>
        <dbReference type="Proteomes" id="UP000673394"/>
    </source>
</evidence>
<gene>
    <name evidence="1" type="ORF">I8J30_08855</name>
</gene>
<dbReference type="EMBL" id="JAGKSP010000002">
    <property type="protein sequence ID" value="MBP3962810.1"/>
    <property type="molecule type" value="Genomic_DNA"/>
</dbReference>
<protein>
    <submittedName>
        <fullName evidence="1">Uncharacterized protein</fullName>
    </submittedName>
</protein>
<keyword evidence="2" id="KW-1185">Reference proteome</keyword>
<organism evidence="1 2">
    <name type="scientific">Paenibacillus lignilyticus</name>
    <dbReference type="NCBI Taxonomy" id="1172615"/>
    <lineage>
        <taxon>Bacteria</taxon>
        <taxon>Bacillati</taxon>
        <taxon>Bacillota</taxon>
        <taxon>Bacilli</taxon>
        <taxon>Bacillales</taxon>
        <taxon>Paenibacillaceae</taxon>
        <taxon>Paenibacillus</taxon>
    </lineage>
</organism>
<name>A0ABS5CBH6_9BACL</name>
<dbReference type="Proteomes" id="UP000673394">
    <property type="component" value="Unassembled WGS sequence"/>
</dbReference>